<dbReference type="PANTHER" id="PTHR48051">
    <property type="match status" value="1"/>
</dbReference>
<reference evidence="7" key="1">
    <citation type="submission" date="2020-02" db="EMBL/GenBank/DDBJ databases">
        <authorList>
            <person name="Scholz U."/>
            <person name="Mascher M."/>
            <person name="Fiebig A."/>
        </authorList>
    </citation>
    <scope>NUCLEOTIDE SEQUENCE</scope>
</reference>
<comment type="function">
    <text evidence="4">Leucine-rich repeat protein that likely mediates protein interactions, possibly in the context of signal transduction.</text>
</comment>
<evidence type="ECO:0000313" key="8">
    <source>
        <dbReference type="Proteomes" id="UP000663760"/>
    </source>
</evidence>
<comment type="similarity">
    <text evidence="3">Belongs to the SHOC2 family.</text>
</comment>
<evidence type="ECO:0000256" key="2">
    <source>
        <dbReference type="ARBA" id="ARBA00022737"/>
    </source>
</evidence>
<evidence type="ECO:0000256" key="6">
    <source>
        <dbReference type="SAM" id="MobiDB-lite"/>
    </source>
</evidence>
<accession>A0A7I8L8S7</accession>
<keyword evidence="8" id="KW-1185">Reference proteome</keyword>
<dbReference type="OrthoDB" id="1668230at2759"/>
<gene>
    <name evidence="7" type="ORF">SI8410_12016704</name>
</gene>
<dbReference type="GO" id="GO:0005737">
    <property type="term" value="C:cytoplasm"/>
    <property type="evidence" value="ECO:0007669"/>
    <property type="project" value="TreeGrafter"/>
</dbReference>
<evidence type="ECO:0000313" key="7">
    <source>
        <dbReference type="EMBL" id="CAA7406026.1"/>
    </source>
</evidence>
<feature type="region of interest" description="Disordered" evidence="6">
    <location>
        <begin position="19"/>
        <end position="50"/>
    </location>
</feature>
<keyword evidence="1" id="KW-0433">Leucine-rich repeat</keyword>
<dbReference type="Proteomes" id="UP000663760">
    <property type="component" value="Chromosome 12"/>
</dbReference>
<dbReference type="InterPro" id="IPR032675">
    <property type="entry name" value="LRR_dom_sf"/>
</dbReference>
<keyword evidence="5" id="KW-0175">Coiled coil</keyword>
<evidence type="ECO:0000256" key="1">
    <source>
        <dbReference type="ARBA" id="ARBA00022614"/>
    </source>
</evidence>
<dbReference type="SMART" id="SM00369">
    <property type="entry name" value="LRR_TYP"/>
    <property type="match status" value="8"/>
</dbReference>
<dbReference type="Gene3D" id="3.80.10.10">
    <property type="entry name" value="Ribonuclease Inhibitor"/>
    <property type="match status" value="2"/>
</dbReference>
<dbReference type="InterPro" id="IPR003591">
    <property type="entry name" value="Leu-rich_rpt_typical-subtyp"/>
</dbReference>
<dbReference type="SMART" id="SM00364">
    <property type="entry name" value="LRR_BAC"/>
    <property type="match status" value="7"/>
</dbReference>
<dbReference type="PANTHER" id="PTHR48051:SF54">
    <property type="entry name" value="LEUCINE-RICH REPEAT-CONTAINING PROTEIN"/>
    <property type="match status" value="1"/>
</dbReference>
<organism evidence="7 8">
    <name type="scientific">Spirodela intermedia</name>
    <name type="common">Intermediate duckweed</name>
    <dbReference type="NCBI Taxonomy" id="51605"/>
    <lineage>
        <taxon>Eukaryota</taxon>
        <taxon>Viridiplantae</taxon>
        <taxon>Streptophyta</taxon>
        <taxon>Embryophyta</taxon>
        <taxon>Tracheophyta</taxon>
        <taxon>Spermatophyta</taxon>
        <taxon>Magnoliopsida</taxon>
        <taxon>Liliopsida</taxon>
        <taxon>Araceae</taxon>
        <taxon>Lemnoideae</taxon>
        <taxon>Spirodela</taxon>
    </lineage>
</organism>
<dbReference type="FunFam" id="3.80.10.10:FF:000405">
    <property type="entry name" value="Plant intracellular Ras-group-related LRR protein 4"/>
    <property type="match status" value="1"/>
</dbReference>
<feature type="coiled-coil region" evidence="5">
    <location>
        <begin position="143"/>
        <end position="170"/>
    </location>
</feature>
<dbReference type="EMBL" id="LR746275">
    <property type="protein sequence ID" value="CAA7406026.1"/>
    <property type="molecule type" value="Genomic_DNA"/>
</dbReference>
<proteinExistence type="inferred from homology"/>
<dbReference type="AlphaFoldDB" id="A0A7I8L8S7"/>
<keyword evidence="2" id="KW-0677">Repeat</keyword>
<sequence>MDPNPKSFPVVSYVLSRLHLGSGSRKNPPEADIDIEQPSPREDDGGREQQQFELVERMPRLKQPELLASMAQAISDVAGTRSILRNLGDRPDHEAVDAARARIAEIDAALAADLVALGDAAAGDLETEYRGKAEREKFAYRAVIQLEEMHAAYEELLREAEERLVKIYDSAEAEEPPPPAVAELQFGGGVSEEAKDGGEQTDEEVVRILQEASERCVERVNLSGRGLRFIPEAFGRLRGLLILNLSNNQLEVVPDSIAGLENLQELRLSSNLLTSLPDSIGLLVNLKILVVSGNKLKFLPDSISRCRSLVELDASFNELTYLPTNIGHELVDLQGLSIGLNKIRSLPSSVCEMISLRRLDARFNELRGLPHAIGSLTNLETLDLSNNFSDLTALPETIGDLVGLRELDLSNNQIHALPDAFGRLENLSKLNLEGNPLVLPPVEVVNQGVEAVKEFMSRRWLEILLEEEQRATVEAAPPQSPQAAGGGWLSRSASLLNSLVSGVSGSVTGYLAGADRSPRDPFLDQQL</sequence>
<evidence type="ECO:0000256" key="4">
    <source>
        <dbReference type="ARBA" id="ARBA00037519"/>
    </source>
</evidence>
<dbReference type="Pfam" id="PF13855">
    <property type="entry name" value="LRR_8"/>
    <property type="match status" value="2"/>
</dbReference>
<dbReference type="PROSITE" id="PS51450">
    <property type="entry name" value="LRR"/>
    <property type="match status" value="2"/>
</dbReference>
<dbReference type="InterPro" id="IPR001611">
    <property type="entry name" value="Leu-rich_rpt"/>
</dbReference>
<protein>
    <submittedName>
        <fullName evidence="7">Uncharacterized protein</fullName>
    </submittedName>
</protein>
<name>A0A7I8L8S7_SPIIN</name>
<evidence type="ECO:0000256" key="3">
    <source>
        <dbReference type="ARBA" id="ARBA00023786"/>
    </source>
</evidence>
<evidence type="ECO:0000256" key="5">
    <source>
        <dbReference type="SAM" id="Coils"/>
    </source>
</evidence>
<dbReference type="InterPro" id="IPR050216">
    <property type="entry name" value="LRR_domain-containing"/>
</dbReference>
<dbReference type="SUPFAM" id="SSF52058">
    <property type="entry name" value="L domain-like"/>
    <property type="match status" value="1"/>
</dbReference>